<feature type="compositionally biased region" description="Polar residues" evidence="1">
    <location>
        <begin position="36"/>
        <end position="50"/>
    </location>
</feature>
<evidence type="ECO:0000256" key="1">
    <source>
        <dbReference type="SAM" id="MobiDB-lite"/>
    </source>
</evidence>
<proteinExistence type="predicted"/>
<feature type="compositionally biased region" description="Basic and acidic residues" evidence="1">
    <location>
        <begin position="1"/>
        <end position="11"/>
    </location>
</feature>
<gene>
    <name evidence="2" type="ORF">CYMTET_20574</name>
</gene>
<protein>
    <submittedName>
        <fullName evidence="2">Uncharacterized protein</fullName>
    </submittedName>
</protein>
<feature type="region of interest" description="Disordered" evidence="1">
    <location>
        <begin position="1"/>
        <end position="60"/>
    </location>
</feature>
<dbReference type="Proteomes" id="UP001190700">
    <property type="component" value="Unassembled WGS sequence"/>
</dbReference>
<organism evidence="2 3">
    <name type="scientific">Cymbomonas tetramitiformis</name>
    <dbReference type="NCBI Taxonomy" id="36881"/>
    <lineage>
        <taxon>Eukaryota</taxon>
        <taxon>Viridiplantae</taxon>
        <taxon>Chlorophyta</taxon>
        <taxon>Pyramimonadophyceae</taxon>
        <taxon>Pyramimonadales</taxon>
        <taxon>Pyramimonadaceae</taxon>
        <taxon>Cymbomonas</taxon>
    </lineage>
</organism>
<reference evidence="2 3" key="1">
    <citation type="journal article" date="2015" name="Genome Biol. Evol.">
        <title>Comparative Genomics of a Bacterivorous Green Alga Reveals Evolutionary Causalities and Consequences of Phago-Mixotrophic Mode of Nutrition.</title>
        <authorList>
            <person name="Burns J.A."/>
            <person name="Paasch A."/>
            <person name="Narechania A."/>
            <person name="Kim E."/>
        </authorList>
    </citation>
    <scope>NUCLEOTIDE SEQUENCE [LARGE SCALE GENOMIC DNA]</scope>
    <source>
        <strain evidence="2 3">PLY_AMNH</strain>
    </source>
</reference>
<feature type="compositionally biased region" description="Polar residues" evidence="1">
    <location>
        <begin position="13"/>
        <end position="27"/>
    </location>
</feature>
<dbReference type="AlphaFoldDB" id="A0AAE0G549"/>
<dbReference type="EMBL" id="LGRX02010040">
    <property type="protein sequence ID" value="KAK3271056.1"/>
    <property type="molecule type" value="Genomic_DNA"/>
</dbReference>
<evidence type="ECO:0000313" key="2">
    <source>
        <dbReference type="EMBL" id="KAK3271056.1"/>
    </source>
</evidence>
<accession>A0AAE0G549</accession>
<keyword evidence="3" id="KW-1185">Reference proteome</keyword>
<comment type="caution">
    <text evidence="2">The sequence shown here is derived from an EMBL/GenBank/DDBJ whole genome shotgun (WGS) entry which is preliminary data.</text>
</comment>
<name>A0AAE0G549_9CHLO</name>
<sequence>MLRENRKRESGEEGQSSAKRNSGSFSPAQAYGGFGQQNMENTNFQNTGPQVNFFAQPLGGSPFQQPFQQAAFAVTSPQPVPNMFGQAQMFPAAASATPMM</sequence>
<evidence type="ECO:0000313" key="3">
    <source>
        <dbReference type="Proteomes" id="UP001190700"/>
    </source>
</evidence>